<dbReference type="EMBL" id="JAUUTY010000001">
    <property type="protein sequence ID" value="KAK1696416.1"/>
    <property type="molecule type" value="Genomic_DNA"/>
</dbReference>
<evidence type="ECO:0000313" key="4">
    <source>
        <dbReference type="Proteomes" id="UP001231189"/>
    </source>
</evidence>
<keyword evidence="4" id="KW-1185">Reference proteome</keyword>
<dbReference type="Proteomes" id="UP001231189">
    <property type="component" value="Unassembled WGS sequence"/>
</dbReference>
<dbReference type="AlphaFoldDB" id="A0AAD8U037"/>
<evidence type="ECO:0000313" key="3">
    <source>
        <dbReference type="EMBL" id="KAK1696416.1"/>
    </source>
</evidence>
<organism evidence="3 4">
    <name type="scientific">Lolium multiflorum</name>
    <name type="common">Italian ryegrass</name>
    <name type="synonym">Lolium perenne subsp. multiflorum</name>
    <dbReference type="NCBI Taxonomy" id="4521"/>
    <lineage>
        <taxon>Eukaryota</taxon>
        <taxon>Viridiplantae</taxon>
        <taxon>Streptophyta</taxon>
        <taxon>Embryophyta</taxon>
        <taxon>Tracheophyta</taxon>
        <taxon>Spermatophyta</taxon>
        <taxon>Magnoliopsida</taxon>
        <taxon>Liliopsida</taxon>
        <taxon>Poales</taxon>
        <taxon>Poaceae</taxon>
        <taxon>BOP clade</taxon>
        <taxon>Pooideae</taxon>
        <taxon>Poodae</taxon>
        <taxon>Poeae</taxon>
        <taxon>Poeae Chloroplast Group 2 (Poeae type)</taxon>
        <taxon>Loliodinae</taxon>
        <taxon>Loliinae</taxon>
        <taxon>Lolium</taxon>
    </lineage>
</organism>
<comment type="caution">
    <text evidence="3">The sequence shown here is derived from an EMBL/GenBank/DDBJ whole genome shotgun (WGS) entry which is preliminary data.</text>
</comment>
<accession>A0AAD8U037</accession>
<dbReference type="PANTHER" id="PTHR47481:SF31">
    <property type="entry name" value="OS01G0873500 PROTEIN"/>
    <property type="match status" value="1"/>
</dbReference>
<sequence>MSDYFDTSSDSDDGSVENFGIPSQPSLFPSRSSKPFASATTHTSTRRSSRPGVTAHSPWRSLRAVFRDNRDTRATFLRDEFHGFNQGDLSVVDYTSKMKHMADTLGDLGSHVKDRELVHNVLRGLDQRLQHAVPHMTRGRFPTFIKLRSFLLLEEQRLGRQARVDVYGCFYSCRQCWASKSRGL</sequence>
<name>A0AAD8U037_LOLMU</name>
<feature type="domain" description="Retrotransposon gag" evidence="2">
    <location>
        <begin position="52"/>
        <end position="126"/>
    </location>
</feature>
<evidence type="ECO:0000256" key="1">
    <source>
        <dbReference type="SAM" id="MobiDB-lite"/>
    </source>
</evidence>
<protein>
    <recommendedName>
        <fullName evidence="2">Retrotransposon gag domain-containing protein</fullName>
    </recommendedName>
</protein>
<feature type="compositionally biased region" description="Polar residues" evidence="1">
    <location>
        <begin position="21"/>
        <end position="35"/>
    </location>
</feature>
<dbReference type="PANTHER" id="PTHR47481">
    <property type="match status" value="1"/>
</dbReference>
<gene>
    <name evidence="3" type="ORF">QYE76_013113</name>
</gene>
<reference evidence="3" key="1">
    <citation type="submission" date="2023-07" db="EMBL/GenBank/DDBJ databases">
        <title>A chromosome-level genome assembly of Lolium multiflorum.</title>
        <authorList>
            <person name="Chen Y."/>
            <person name="Copetti D."/>
            <person name="Kolliker R."/>
            <person name="Studer B."/>
        </authorList>
    </citation>
    <scope>NUCLEOTIDE SEQUENCE</scope>
    <source>
        <strain evidence="3">02402/16</strain>
        <tissue evidence="3">Leaf</tissue>
    </source>
</reference>
<dbReference type="Pfam" id="PF03732">
    <property type="entry name" value="Retrotrans_gag"/>
    <property type="match status" value="1"/>
</dbReference>
<proteinExistence type="predicted"/>
<evidence type="ECO:0000259" key="2">
    <source>
        <dbReference type="Pfam" id="PF03732"/>
    </source>
</evidence>
<feature type="region of interest" description="Disordered" evidence="1">
    <location>
        <begin position="1"/>
        <end position="56"/>
    </location>
</feature>
<dbReference type="InterPro" id="IPR005162">
    <property type="entry name" value="Retrotrans_gag_dom"/>
</dbReference>